<keyword evidence="10 15" id="KW-0798">TonB box</keyword>
<evidence type="ECO:0000256" key="8">
    <source>
        <dbReference type="ARBA" id="ARBA00023004"/>
    </source>
</evidence>
<comment type="caution">
    <text evidence="18">The sequence shown here is derived from an EMBL/GenBank/DDBJ whole genome shotgun (WGS) entry which is preliminary data.</text>
</comment>
<evidence type="ECO:0000256" key="1">
    <source>
        <dbReference type="ARBA" id="ARBA00004571"/>
    </source>
</evidence>
<dbReference type="CDD" id="cd01347">
    <property type="entry name" value="ligand_gated_channel"/>
    <property type="match status" value="1"/>
</dbReference>
<feature type="domain" description="TonB-dependent receptor plug" evidence="17">
    <location>
        <begin position="69"/>
        <end position="164"/>
    </location>
</feature>
<feature type="domain" description="TonB-dependent receptor-like beta-barrel" evidence="16">
    <location>
        <begin position="290"/>
        <end position="736"/>
    </location>
</feature>
<name>A0ABS3BR60_9BACT</name>
<keyword evidence="19" id="KW-1185">Reference proteome</keyword>
<evidence type="ECO:0000313" key="18">
    <source>
        <dbReference type="EMBL" id="MBN7801547.1"/>
    </source>
</evidence>
<keyword evidence="7" id="KW-0732">Signal</keyword>
<evidence type="ECO:0000256" key="7">
    <source>
        <dbReference type="ARBA" id="ARBA00022729"/>
    </source>
</evidence>
<dbReference type="EMBL" id="JAFKCW010000002">
    <property type="protein sequence ID" value="MBN7801547.1"/>
    <property type="molecule type" value="Genomic_DNA"/>
</dbReference>
<evidence type="ECO:0000256" key="2">
    <source>
        <dbReference type="ARBA" id="ARBA00009810"/>
    </source>
</evidence>
<evidence type="ECO:0000256" key="11">
    <source>
        <dbReference type="ARBA" id="ARBA00023136"/>
    </source>
</evidence>
<proteinExistence type="inferred from homology"/>
<dbReference type="InterPro" id="IPR000531">
    <property type="entry name" value="Beta-barrel_TonB"/>
</dbReference>
<sequence length="767" mass="85393">MGTKYQLLITSMSYDTNEREIDLSQVNQPMTIVLSSSGFHLQEVEVIGRARQDYTSEYSFSATKIAIANRELPQAVGSVTKELIKDRGTFRLADAVKNVSGVIPSSFYNQYAIRGISQNEEGQIVNGLRTRQFYFLQPLTSHIERVEVIKGPASVTFASTDPGGSINMVTKKPLSEERKEVSLSAGSFRTVRGTLDFTGPLNSSKTLLYRLNAAYQQAGSFRDYVNNNSVLVNPSITYLPNSKTSINTELIFSSMHGNLDRGQPIFGAVAGETDLNSTPTSLNLGAPTDFFISDELIWAINLSHRFSDKINFNTVYMKQTWIEDLQEHRTTNAFARNIEGEQVGSLVGMQFVAREQHWNIDNLNAYFNFDFDLGDTKNKLLVGYDLHSWQKLKGGGQNAARGFLLNDGSVVGSFDPSKAENYQTVTVNGEVLPKPNVSYFNLEAPSSALPVITDYTFNSRVAIPAALTTSSAVYIQEYFKWGKLSALLSLRNEWFEDITNHDSENELSFTNTVLLPRVGLTYEVSPSVNVYATYLEGMQPQSNTVTLMPSTGAYFWTSESASRFKPLVGDLKEIGVKAEFFDGLILLNSAVYEINQENILMNANLPDFPDSLVQRGADRSRGFEMDVTGFVMPNWQVSMSYSFIDAEIVSDANAELIGTRKENTPKHSANIWSRYNFEETTSLNGLGLGFGLQAQGSRVPWFTRDFEIPAFAVLDAAVYFAPPASNMQLALNVNNLADKTYWLGAQNYTRLFPGAPRNFMLTATYKF</sequence>
<evidence type="ECO:0000256" key="9">
    <source>
        <dbReference type="ARBA" id="ARBA00023065"/>
    </source>
</evidence>
<evidence type="ECO:0000256" key="13">
    <source>
        <dbReference type="ARBA" id="ARBA00023237"/>
    </source>
</evidence>
<keyword evidence="8" id="KW-0408">Iron</keyword>
<dbReference type="Pfam" id="PF07715">
    <property type="entry name" value="Plug"/>
    <property type="match status" value="1"/>
</dbReference>
<evidence type="ECO:0000256" key="4">
    <source>
        <dbReference type="ARBA" id="ARBA00022452"/>
    </source>
</evidence>
<dbReference type="PANTHER" id="PTHR32552">
    <property type="entry name" value="FERRICHROME IRON RECEPTOR-RELATED"/>
    <property type="match status" value="1"/>
</dbReference>
<dbReference type="Proteomes" id="UP000664698">
    <property type="component" value="Unassembled WGS sequence"/>
</dbReference>
<dbReference type="InterPro" id="IPR037066">
    <property type="entry name" value="Plug_dom_sf"/>
</dbReference>
<evidence type="ECO:0000256" key="15">
    <source>
        <dbReference type="RuleBase" id="RU003357"/>
    </source>
</evidence>
<dbReference type="InterPro" id="IPR010105">
    <property type="entry name" value="TonB_sidphr_rcpt"/>
</dbReference>
<keyword evidence="12 18" id="KW-0675">Receptor</keyword>
<dbReference type="InterPro" id="IPR012910">
    <property type="entry name" value="Plug_dom"/>
</dbReference>
<comment type="subcellular location">
    <subcellularLocation>
        <location evidence="1 14">Cell outer membrane</location>
        <topology evidence="1 14">Multi-pass membrane protein</topology>
    </subcellularLocation>
</comment>
<comment type="similarity">
    <text evidence="2 14 15">Belongs to the TonB-dependent receptor family.</text>
</comment>
<evidence type="ECO:0000259" key="17">
    <source>
        <dbReference type="Pfam" id="PF07715"/>
    </source>
</evidence>
<keyword evidence="11 14" id="KW-0472">Membrane</keyword>
<evidence type="ECO:0000256" key="12">
    <source>
        <dbReference type="ARBA" id="ARBA00023170"/>
    </source>
</evidence>
<dbReference type="SUPFAM" id="SSF56935">
    <property type="entry name" value="Porins"/>
    <property type="match status" value="1"/>
</dbReference>
<dbReference type="PROSITE" id="PS52016">
    <property type="entry name" value="TONB_DEPENDENT_REC_3"/>
    <property type="match status" value="1"/>
</dbReference>
<organism evidence="18 19">
    <name type="scientific">Algoriphagus aestuariicola</name>
    <dbReference type="NCBI Taxonomy" id="1852016"/>
    <lineage>
        <taxon>Bacteria</taxon>
        <taxon>Pseudomonadati</taxon>
        <taxon>Bacteroidota</taxon>
        <taxon>Cytophagia</taxon>
        <taxon>Cytophagales</taxon>
        <taxon>Cyclobacteriaceae</taxon>
        <taxon>Algoriphagus</taxon>
    </lineage>
</organism>
<dbReference type="Gene3D" id="2.170.130.10">
    <property type="entry name" value="TonB-dependent receptor, plug domain"/>
    <property type="match status" value="1"/>
</dbReference>
<dbReference type="Pfam" id="PF00593">
    <property type="entry name" value="TonB_dep_Rec_b-barrel"/>
    <property type="match status" value="1"/>
</dbReference>
<evidence type="ECO:0000256" key="10">
    <source>
        <dbReference type="ARBA" id="ARBA00023077"/>
    </source>
</evidence>
<keyword evidence="3 14" id="KW-0813">Transport</keyword>
<dbReference type="InterPro" id="IPR036942">
    <property type="entry name" value="Beta-barrel_TonB_sf"/>
</dbReference>
<evidence type="ECO:0000256" key="5">
    <source>
        <dbReference type="ARBA" id="ARBA00022496"/>
    </source>
</evidence>
<evidence type="ECO:0000313" key="19">
    <source>
        <dbReference type="Proteomes" id="UP000664698"/>
    </source>
</evidence>
<dbReference type="NCBIfam" id="TIGR01783">
    <property type="entry name" value="TonB-siderophor"/>
    <property type="match status" value="1"/>
</dbReference>
<keyword evidence="9" id="KW-0406">Ion transport</keyword>
<dbReference type="Gene3D" id="2.40.170.20">
    <property type="entry name" value="TonB-dependent receptor, beta-barrel domain"/>
    <property type="match status" value="1"/>
</dbReference>
<keyword evidence="5" id="KW-0410">Iron transport</keyword>
<evidence type="ECO:0000256" key="3">
    <source>
        <dbReference type="ARBA" id="ARBA00022448"/>
    </source>
</evidence>
<gene>
    <name evidence="18" type="ORF">J0A67_11785</name>
</gene>
<dbReference type="PANTHER" id="PTHR32552:SF68">
    <property type="entry name" value="FERRICHROME OUTER MEMBRANE TRANSPORTER_PHAGE RECEPTOR"/>
    <property type="match status" value="1"/>
</dbReference>
<evidence type="ECO:0000256" key="6">
    <source>
        <dbReference type="ARBA" id="ARBA00022692"/>
    </source>
</evidence>
<keyword evidence="6 14" id="KW-0812">Transmembrane</keyword>
<accession>A0ABS3BR60</accession>
<evidence type="ECO:0000256" key="14">
    <source>
        <dbReference type="PROSITE-ProRule" id="PRU01360"/>
    </source>
</evidence>
<reference evidence="18 19" key="1">
    <citation type="submission" date="2021-03" db="EMBL/GenBank/DDBJ databases">
        <title>novel species isolated from a fishpond in China.</title>
        <authorList>
            <person name="Lu H."/>
            <person name="Cai Z."/>
        </authorList>
    </citation>
    <scope>NUCLEOTIDE SEQUENCE [LARGE SCALE GENOMIC DNA]</scope>
    <source>
        <strain evidence="18 19">JCM 31546</strain>
    </source>
</reference>
<evidence type="ECO:0000259" key="16">
    <source>
        <dbReference type="Pfam" id="PF00593"/>
    </source>
</evidence>
<dbReference type="InterPro" id="IPR039426">
    <property type="entry name" value="TonB-dep_rcpt-like"/>
</dbReference>
<protein>
    <submittedName>
        <fullName evidence="18">TonB-dependent siderophore receptor</fullName>
    </submittedName>
</protein>
<keyword evidence="13 14" id="KW-0998">Cell outer membrane</keyword>
<keyword evidence="4 14" id="KW-1134">Transmembrane beta strand</keyword>